<evidence type="ECO:0000313" key="1">
    <source>
        <dbReference type="EMBL" id="KAK8484402.1"/>
    </source>
</evidence>
<name>A0ABR1ZUL0_9ROSI</name>
<proteinExistence type="predicted"/>
<dbReference type="Proteomes" id="UP001396334">
    <property type="component" value="Unassembled WGS sequence"/>
</dbReference>
<comment type="caution">
    <text evidence="1">The sequence shown here is derived from an EMBL/GenBank/DDBJ whole genome shotgun (WGS) entry which is preliminary data.</text>
</comment>
<reference evidence="1 2" key="1">
    <citation type="journal article" date="2024" name="G3 (Bethesda)">
        <title>Genome assembly of Hibiscus sabdariffa L. provides insights into metabolisms of medicinal natural products.</title>
        <authorList>
            <person name="Kim T."/>
        </authorList>
    </citation>
    <scope>NUCLEOTIDE SEQUENCE [LARGE SCALE GENOMIC DNA]</scope>
    <source>
        <strain evidence="1">TK-2024</strain>
        <tissue evidence="1">Old leaves</tissue>
    </source>
</reference>
<organism evidence="1 2">
    <name type="scientific">Hibiscus sabdariffa</name>
    <name type="common">roselle</name>
    <dbReference type="NCBI Taxonomy" id="183260"/>
    <lineage>
        <taxon>Eukaryota</taxon>
        <taxon>Viridiplantae</taxon>
        <taxon>Streptophyta</taxon>
        <taxon>Embryophyta</taxon>
        <taxon>Tracheophyta</taxon>
        <taxon>Spermatophyta</taxon>
        <taxon>Magnoliopsida</taxon>
        <taxon>eudicotyledons</taxon>
        <taxon>Gunneridae</taxon>
        <taxon>Pentapetalae</taxon>
        <taxon>rosids</taxon>
        <taxon>malvids</taxon>
        <taxon>Malvales</taxon>
        <taxon>Malvaceae</taxon>
        <taxon>Malvoideae</taxon>
        <taxon>Hibiscus</taxon>
    </lineage>
</organism>
<keyword evidence="2" id="KW-1185">Reference proteome</keyword>
<sequence>MYFGVPCACFALPLLTGTGKEDEKRRIQREEAIEASYMNLDMRDNHSSAKLDASPGAKVVSNSAKTRSPLTDIVFEYDYLELKTDPEILQIVTLQK</sequence>
<protein>
    <submittedName>
        <fullName evidence="1">Uncharacterized protein</fullName>
    </submittedName>
</protein>
<evidence type="ECO:0000313" key="2">
    <source>
        <dbReference type="Proteomes" id="UP001396334"/>
    </source>
</evidence>
<dbReference type="EMBL" id="JBBPBN010000576">
    <property type="protein sequence ID" value="KAK8484402.1"/>
    <property type="molecule type" value="Genomic_DNA"/>
</dbReference>
<accession>A0ABR1ZUL0</accession>
<gene>
    <name evidence="1" type="ORF">V6N11_001660</name>
</gene>